<sequence>MSIVSTATSESSMACLPDTRNRLAAALRVLSAQESSHLTALERSVTGPFPVQDAAAILLGKVLWIGPLLEYRAYAERLERRPHLWRFAFSESGRWNSDRWSELSLSARIVRARLGALDRARAFVLSPEAVSMPARTFEDGVRELQRARFAERSSDLQCVATAIATPAELNTDLRIVEIIAHWLRMLAKADEISRDRSPNAYDVHGYSAACPLCRERWGQRDRSSAAVPPFHPGCRCYAQPRFTL</sequence>
<comment type="caution">
    <text evidence="1">The sequence shown here is derived from an EMBL/GenBank/DDBJ whole genome shotgun (WGS) entry which is preliminary data.</text>
</comment>
<evidence type="ECO:0000313" key="1">
    <source>
        <dbReference type="EMBL" id="CBI01643.1"/>
    </source>
</evidence>
<protein>
    <submittedName>
        <fullName evidence="1">Uncharacterized protein</fullName>
    </submittedName>
</protein>
<gene>
    <name evidence="1" type="ORF">CARN4_1964</name>
</gene>
<proteinExistence type="predicted"/>
<reference evidence="1" key="1">
    <citation type="submission" date="2009-10" db="EMBL/GenBank/DDBJ databases">
        <title>Diversity of trophic interactions inside an arsenic-rich microbial ecosystem.</title>
        <authorList>
            <person name="Bertin P.N."/>
            <person name="Heinrich-Salmeron A."/>
            <person name="Pelletier E."/>
            <person name="Goulhen-Chollet F."/>
            <person name="Arsene-Ploetze F."/>
            <person name="Gallien S."/>
            <person name="Calteau A."/>
            <person name="Vallenet D."/>
            <person name="Casiot C."/>
            <person name="Chane-Woon-Ming B."/>
            <person name="Giloteaux L."/>
            <person name="Barakat M."/>
            <person name="Bonnefoy V."/>
            <person name="Bruneel O."/>
            <person name="Chandler M."/>
            <person name="Cleiss J."/>
            <person name="Duran R."/>
            <person name="Elbaz-Poulichet F."/>
            <person name="Fonknechten N."/>
            <person name="Lauga B."/>
            <person name="Mornico D."/>
            <person name="Ortet P."/>
            <person name="Schaeffer C."/>
            <person name="Siguier P."/>
            <person name="Alexander Thil Smith A."/>
            <person name="Van Dorsselaer A."/>
            <person name="Weissenbach J."/>
            <person name="Medigue C."/>
            <person name="Le Paslier D."/>
        </authorList>
    </citation>
    <scope>NUCLEOTIDE SEQUENCE</scope>
</reference>
<dbReference type="EMBL" id="CABO01000019">
    <property type="protein sequence ID" value="CBI01643.1"/>
    <property type="molecule type" value="Genomic_DNA"/>
</dbReference>
<accession>E6Q383</accession>
<dbReference type="AlphaFoldDB" id="E6Q383"/>
<name>E6Q383_9ZZZZ</name>
<organism evidence="1">
    <name type="scientific">mine drainage metagenome</name>
    <dbReference type="NCBI Taxonomy" id="410659"/>
    <lineage>
        <taxon>unclassified sequences</taxon>
        <taxon>metagenomes</taxon>
        <taxon>ecological metagenomes</taxon>
    </lineage>
</organism>